<dbReference type="OrthoDB" id="31005at2759"/>
<evidence type="ECO:0000313" key="6">
    <source>
        <dbReference type="EMBL" id="KAI5068161.1"/>
    </source>
</evidence>
<evidence type="ECO:0000256" key="1">
    <source>
        <dbReference type="ARBA" id="ARBA00004123"/>
    </source>
</evidence>
<dbReference type="EMBL" id="JABFUD020000016">
    <property type="protein sequence ID" value="KAI5068161.1"/>
    <property type="molecule type" value="Genomic_DNA"/>
</dbReference>
<dbReference type="Proteomes" id="UP000886520">
    <property type="component" value="Chromosome 16"/>
</dbReference>
<dbReference type="GO" id="GO:0005634">
    <property type="term" value="C:nucleus"/>
    <property type="evidence" value="ECO:0007669"/>
    <property type="project" value="UniProtKB-SubCell"/>
</dbReference>
<proteinExistence type="inferred from homology"/>
<evidence type="ECO:0000256" key="3">
    <source>
        <dbReference type="ARBA" id="ARBA00005902"/>
    </source>
</evidence>
<dbReference type="Pfam" id="PF01997">
    <property type="entry name" value="Translin"/>
    <property type="match status" value="1"/>
</dbReference>
<sequence length="221" mass="25442">MYEKRERLVKASRDVTMYSKKVIFQVHRLNSKNKESVLEQAERDLANVKMDHVTRVAKELQGSEFWKFRRAYTPGMQEYVEAAAFLEFCKNGRLLTLDDLNESFAELKDASSNDFQLNLLDYLLGVGDLTGELMRLAISSVTDGEVDSAKSICNFVRSLYMSLSLISQEVDDSWEMKQKMEVMLQSLMKIENTCYTVHVRGSEYFPGAVLENIEGQRMEDN</sequence>
<comment type="subcellular location">
    <subcellularLocation>
        <location evidence="2">Cytoplasm</location>
    </subcellularLocation>
    <subcellularLocation>
        <location evidence="1">Nucleus</location>
    </subcellularLocation>
</comment>
<evidence type="ECO:0008006" key="8">
    <source>
        <dbReference type="Google" id="ProtNLM"/>
    </source>
</evidence>
<protein>
    <recommendedName>
        <fullName evidence="8">Translin-associated protein X</fullName>
    </recommendedName>
</protein>
<name>A0A9D4UIU0_ADICA</name>
<dbReference type="FunFam" id="1.20.58.200:FF:000001">
    <property type="entry name" value="Translin-associated factor X"/>
    <property type="match status" value="1"/>
</dbReference>
<comment type="similarity">
    <text evidence="3">Belongs to the translin family.</text>
</comment>
<dbReference type="InterPro" id="IPR036081">
    <property type="entry name" value="Translin_sf"/>
</dbReference>
<organism evidence="6 7">
    <name type="scientific">Adiantum capillus-veneris</name>
    <name type="common">Maidenhair fern</name>
    <dbReference type="NCBI Taxonomy" id="13818"/>
    <lineage>
        <taxon>Eukaryota</taxon>
        <taxon>Viridiplantae</taxon>
        <taxon>Streptophyta</taxon>
        <taxon>Embryophyta</taxon>
        <taxon>Tracheophyta</taxon>
        <taxon>Polypodiopsida</taxon>
        <taxon>Polypodiidae</taxon>
        <taxon>Polypodiales</taxon>
        <taxon>Pteridineae</taxon>
        <taxon>Pteridaceae</taxon>
        <taxon>Vittarioideae</taxon>
        <taxon>Adiantum</taxon>
    </lineage>
</organism>
<evidence type="ECO:0000256" key="4">
    <source>
        <dbReference type="ARBA" id="ARBA00022490"/>
    </source>
</evidence>
<dbReference type="InterPro" id="IPR016069">
    <property type="entry name" value="Translin_C"/>
</dbReference>
<dbReference type="GO" id="GO:0005737">
    <property type="term" value="C:cytoplasm"/>
    <property type="evidence" value="ECO:0007669"/>
    <property type="project" value="UniProtKB-SubCell"/>
</dbReference>
<dbReference type="CDD" id="cd14820">
    <property type="entry name" value="TRAX"/>
    <property type="match status" value="1"/>
</dbReference>
<dbReference type="AlphaFoldDB" id="A0A9D4UIU0"/>
<comment type="caution">
    <text evidence="6">The sequence shown here is derived from an EMBL/GenBank/DDBJ whole genome shotgun (WGS) entry which is preliminary data.</text>
</comment>
<reference evidence="6" key="1">
    <citation type="submission" date="2021-01" db="EMBL/GenBank/DDBJ databases">
        <title>Adiantum capillus-veneris genome.</title>
        <authorList>
            <person name="Fang Y."/>
            <person name="Liao Q."/>
        </authorList>
    </citation>
    <scope>NUCLEOTIDE SEQUENCE</scope>
    <source>
        <strain evidence="6">H3</strain>
        <tissue evidence="6">Leaf</tissue>
    </source>
</reference>
<dbReference type="SUPFAM" id="SSF74784">
    <property type="entry name" value="Translin"/>
    <property type="match status" value="1"/>
</dbReference>
<dbReference type="GO" id="GO:0043565">
    <property type="term" value="F:sequence-specific DNA binding"/>
    <property type="evidence" value="ECO:0007669"/>
    <property type="project" value="InterPro"/>
</dbReference>
<evidence type="ECO:0000256" key="2">
    <source>
        <dbReference type="ARBA" id="ARBA00004496"/>
    </source>
</evidence>
<dbReference type="InterPro" id="IPR016068">
    <property type="entry name" value="Translin_N"/>
</dbReference>
<dbReference type="Gene3D" id="1.20.58.190">
    <property type="entry name" value="Translin, domain 1"/>
    <property type="match status" value="1"/>
</dbReference>
<keyword evidence="7" id="KW-1185">Reference proteome</keyword>
<keyword evidence="5" id="KW-0539">Nucleus</keyword>
<evidence type="ECO:0000256" key="5">
    <source>
        <dbReference type="ARBA" id="ARBA00023242"/>
    </source>
</evidence>
<keyword evidence="4" id="KW-0963">Cytoplasm</keyword>
<dbReference type="Gene3D" id="1.20.58.200">
    <property type="entry name" value="Translin, domain 2"/>
    <property type="match status" value="1"/>
</dbReference>
<accession>A0A9D4UIU0</accession>
<gene>
    <name evidence="6" type="ORF">GOP47_0016506</name>
</gene>
<evidence type="ECO:0000313" key="7">
    <source>
        <dbReference type="Proteomes" id="UP000886520"/>
    </source>
</evidence>
<dbReference type="PANTHER" id="PTHR10741">
    <property type="entry name" value="TRANSLIN AND TRANSLIN ASSOCIATED PROTEIN X"/>
    <property type="match status" value="1"/>
</dbReference>
<dbReference type="InterPro" id="IPR002848">
    <property type="entry name" value="Translin_fam"/>
</dbReference>